<dbReference type="InterPro" id="IPR051237">
    <property type="entry name" value="Ferric-chelate_Red/DefProt"/>
</dbReference>
<sequence>MKNSILIPSIIALSFLVCFIQTYPTGAPKCSSKVPKHESHKPQTGESPYTLTAKKNGKTATVGISGGSFKGFFIYAVQPGSSDMIGTFQTSDKVKELSCGSASAATHANEKSKNSITLTWKAPDNFSGEVEFK</sequence>
<dbReference type="Pfam" id="PF02014">
    <property type="entry name" value="Reeler"/>
    <property type="match status" value="1"/>
</dbReference>
<dbReference type="InterPro" id="IPR002861">
    <property type="entry name" value="Reeler_dom"/>
</dbReference>
<dbReference type="EMBL" id="JXLN01010203">
    <property type="protein sequence ID" value="KPM05310.1"/>
    <property type="molecule type" value="Genomic_DNA"/>
</dbReference>
<reference evidence="1 2" key="1">
    <citation type="journal article" date="2015" name="Parasit. Vectors">
        <title>Draft genome of the scabies mite.</title>
        <authorList>
            <person name="Rider S.D.Jr."/>
            <person name="Morgan M.S."/>
            <person name="Arlian L.G."/>
        </authorList>
    </citation>
    <scope>NUCLEOTIDE SEQUENCE [LARGE SCALE GENOMIC DNA]</scope>
    <source>
        <strain evidence="1">Arlian Lab</strain>
    </source>
</reference>
<dbReference type="PANTHER" id="PTHR45828">
    <property type="entry name" value="CYTOCHROME B561/FERRIC REDUCTASE TRANSMEMBRANE"/>
    <property type="match status" value="1"/>
</dbReference>
<dbReference type="Gene3D" id="2.60.40.4060">
    <property type="entry name" value="Reeler domain"/>
    <property type="match status" value="1"/>
</dbReference>
<protein>
    <submittedName>
        <fullName evidence="1">Reeler domain containing protein 2</fullName>
    </submittedName>
</protein>
<dbReference type="VEuPathDB" id="VectorBase:SSCA009060"/>
<gene>
    <name evidence="1" type="ORF">QR98_0037710</name>
</gene>
<evidence type="ECO:0000313" key="1">
    <source>
        <dbReference type="EMBL" id="KPM05310.1"/>
    </source>
</evidence>
<accession>A0A132A4I0</accession>
<dbReference type="OrthoDB" id="6418377at2759"/>
<dbReference type="PANTHER" id="PTHR45828:SF45">
    <property type="entry name" value="REELIN DOMAIN-CONTAINING PROTEIN"/>
    <property type="match status" value="1"/>
</dbReference>
<comment type="caution">
    <text evidence="1">The sequence shown here is derived from an EMBL/GenBank/DDBJ whole genome shotgun (WGS) entry which is preliminary data.</text>
</comment>
<dbReference type="InterPro" id="IPR042307">
    <property type="entry name" value="Reeler_sf"/>
</dbReference>
<evidence type="ECO:0000313" key="2">
    <source>
        <dbReference type="Proteomes" id="UP000616769"/>
    </source>
</evidence>
<proteinExistence type="predicted"/>
<dbReference type="PROSITE" id="PS51019">
    <property type="entry name" value="REELIN"/>
    <property type="match status" value="1"/>
</dbReference>
<dbReference type="AlphaFoldDB" id="A0A132A4I0"/>
<name>A0A132A4I0_SARSC</name>
<dbReference type="Proteomes" id="UP000616769">
    <property type="component" value="Unassembled WGS sequence"/>
</dbReference>
<organism evidence="1 2">
    <name type="scientific">Sarcoptes scabiei</name>
    <name type="common">Itch mite</name>
    <name type="synonym">Acarus scabiei</name>
    <dbReference type="NCBI Taxonomy" id="52283"/>
    <lineage>
        <taxon>Eukaryota</taxon>
        <taxon>Metazoa</taxon>
        <taxon>Ecdysozoa</taxon>
        <taxon>Arthropoda</taxon>
        <taxon>Chelicerata</taxon>
        <taxon>Arachnida</taxon>
        <taxon>Acari</taxon>
        <taxon>Acariformes</taxon>
        <taxon>Sarcoptiformes</taxon>
        <taxon>Astigmata</taxon>
        <taxon>Psoroptidia</taxon>
        <taxon>Sarcoptoidea</taxon>
        <taxon>Sarcoptidae</taxon>
        <taxon>Sarcoptinae</taxon>
        <taxon>Sarcoptes</taxon>
    </lineage>
</organism>
<dbReference type="GO" id="GO:0016020">
    <property type="term" value="C:membrane"/>
    <property type="evidence" value="ECO:0007669"/>
    <property type="project" value="TreeGrafter"/>
</dbReference>
<dbReference type="CDD" id="cd08544">
    <property type="entry name" value="Reeler"/>
    <property type="match status" value="1"/>
</dbReference>